<name>A0ABM7V9G9_9PROT</name>
<feature type="compositionally biased region" description="Polar residues" evidence="1">
    <location>
        <begin position="8"/>
        <end position="21"/>
    </location>
</feature>
<reference evidence="2" key="1">
    <citation type="submission" date="2021-10" db="EMBL/GenBank/DDBJ databases">
        <title>Genome Sequence of The Candidatus Hydrogeosomobacter endosymbioticus, an Intracellular Bacterial Symbiont of the Anaerobic Ciliate GW7.</title>
        <authorList>
            <person name="Shiohama Y."/>
            <person name="Shinzato N."/>
        </authorList>
    </citation>
    <scope>NUCLEOTIDE SEQUENCE [LARGE SCALE GENOMIC DNA]</scope>
    <source>
        <strain evidence="2">200920</strain>
    </source>
</reference>
<feature type="compositionally biased region" description="Basic and acidic residues" evidence="1">
    <location>
        <begin position="22"/>
        <end position="31"/>
    </location>
</feature>
<dbReference type="Proteomes" id="UP001320209">
    <property type="component" value="Chromosome"/>
</dbReference>
<evidence type="ECO:0000313" key="3">
    <source>
        <dbReference type="Proteomes" id="UP001320209"/>
    </source>
</evidence>
<accession>A0ABM7V9G9</accession>
<evidence type="ECO:0000313" key="2">
    <source>
        <dbReference type="EMBL" id="BDB96431.1"/>
    </source>
</evidence>
<evidence type="ECO:0000256" key="1">
    <source>
        <dbReference type="SAM" id="MobiDB-lite"/>
    </source>
</evidence>
<proteinExistence type="predicted"/>
<feature type="compositionally biased region" description="Polar residues" evidence="1">
    <location>
        <begin position="40"/>
        <end position="50"/>
    </location>
</feature>
<feature type="region of interest" description="Disordered" evidence="1">
    <location>
        <begin position="1"/>
        <end position="50"/>
    </location>
</feature>
<organism evidence="2 3">
    <name type="scientific">Candidatus Hydrogenosomobacter endosymbioticus</name>
    <dbReference type="NCBI Taxonomy" id="2558174"/>
    <lineage>
        <taxon>Bacteria</taxon>
        <taxon>Pseudomonadati</taxon>
        <taxon>Pseudomonadota</taxon>
        <taxon>Alphaproteobacteria</taxon>
        <taxon>Holosporales</taxon>
        <taxon>Holosporaceae</taxon>
        <taxon>Candidatus Hydrogenosomobacter</taxon>
    </lineage>
</organism>
<gene>
    <name evidence="2" type="ORF">HYD_5640</name>
</gene>
<dbReference type="EMBL" id="AP025225">
    <property type="protein sequence ID" value="BDB96431.1"/>
    <property type="molecule type" value="Genomic_DNA"/>
</dbReference>
<keyword evidence="3" id="KW-1185">Reference proteome</keyword>
<protein>
    <submittedName>
        <fullName evidence="2">Uncharacterized protein</fullName>
    </submittedName>
</protein>
<sequence>MPHHMTKQQKPPKTAPSIQKQPTERTADSKGRYTKKQTKQSENTIAKQSI</sequence>